<dbReference type="PANTHER" id="PTHR33525">
    <property type="match status" value="1"/>
</dbReference>
<dbReference type="CDD" id="cd00077">
    <property type="entry name" value="HDc"/>
    <property type="match status" value="1"/>
</dbReference>
<dbReference type="Gene3D" id="1.10.3210.10">
    <property type="entry name" value="Hypothetical protein af1432"/>
    <property type="match status" value="1"/>
</dbReference>
<dbReference type="SUPFAM" id="SSF109604">
    <property type="entry name" value="HD-domain/PDEase-like"/>
    <property type="match status" value="1"/>
</dbReference>
<gene>
    <name evidence="2" type="ORF">MNBD_GAMMA22-1111</name>
</gene>
<dbReference type="PANTHER" id="PTHR33525:SF3">
    <property type="entry name" value="RIBONUCLEASE Y"/>
    <property type="match status" value="1"/>
</dbReference>
<evidence type="ECO:0000259" key="1">
    <source>
        <dbReference type="PROSITE" id="PS51833"/>
    </source>
</evidence>
<dbReference type="EMBL" id="UOFS01000042">
    <property type="protein sequence ID" value="VAX00053.1"/>
    <property type="molecule type" value="Genomic_DNA"/>
</dbReference>
<sequence>MFQNTKIQHLIEDNIELFSLPDTIIQLKSLMDDPNSTIEQISNLIMQDGALTVKLLKIVNSSYYNFSKPIDTITQAINIVGIRELSKFVFAAKMINHFNQSAIALVTANDFWRHNLACATAASVISTELKIKKTEQIYIAGLIHDIGKLVLFNSQPKLCEALITKMLSREIQGDDLEFRIIGYTHDDVSAALLKKWNFPEMLITTTQFHHQPQDATSYTTEVAIIHIANTIANLIEKPISFDDTQSIHHSAWEVLNIEPHALIELTHLSELQYQQTASIIIAQKAA</sequence>
<evidence type="ECO:0000313" key="2">
    <source>
        <dbReference type="EMBL" id="VAX00053.1"/>
    </source>
</evidence>
<organism evidence="2">
    <name type="scientific">hydrothermal vent metagenome</name>
    <dbReference type="NCBI Taxonomy" id="652676"/>
    <lineage>
        <taxon>unclassified sequences</taxon>
        <taxon>metagenomes</taxon>
        <taxon>ecological metagenomes</taxon>
    </lineage>
</organism>
<dbReference type="PROSITE" id="PS51833">
    <property type="entry name" value="HDOD"/>
    <property type="match status" value="1"/>
</dbReference>
<protein>
    <submittedName>
        <fullName evidence="2">Predicted signal transduction protein</fullName>
    </submittedName>
</protein>
<dbReference type="InterPro" id="IPR006675">
    <property type="entry name" value="HDIG_dom"/>
</dbReference>
<dbReference type="InterPro" id="IPR013976">
    <property type="entry name" value="HDOD"/>
</dbReference>
<name>A0A3B1AJ56_9ZZZZ</name>
<accession>A0A3B1AJ56</accession>
<dbReference type="NCBIfam" id="TIGR00277">
    <property type="entry name" value="HDIG"/>
    <property type="match status" value="1"/>
</dbReference>
<reference evidence="2" key="1">
    <citation type="submission" date="2018-06" db="EMBL/GenBank/DDBJ databases">
        <authorList>
            <person name="Zhirakovskaya E."/>
        </authorList>
    </citation>
    <scope>NUCLEOTIDE SEQUENCE</scope>
</reference>
<proteinExistence type="predicted"/>
<dbReference type="InterPro" id="IPR052340">
    <property type="entry name" value="RNase_Y/CdgJ"/>
</dbReference>
<dbReference type="Pfam" id="PF08668">
    <property type="entry name" value="HDOD"/>
    <property type="match status" value="1"/>
</dbReference>
<dbReference type="InterPro" id="IPR003607">
    <property type="entry name" value="HD/PDEase_dom"/>
</dbReference>
<feature type="domain" description="HDOD" evidence="1">
    <location>
        <begin position="17"/>
        <end position="212"/>
    </location>
</feature>
<dbReference type="AlphaFoldDB" id="A0A3B1AJ56"/>